<dbReference type="PANTHER" id="PTHR35789">
    <property type="entry name" value="SPORE GERMINATION PROTEIN B3"/>
    <property type="match status" value="1"/>
</dbReference>
<keyword evidence="6" id="KW-0564">Palmitate</keyword>
<keyword evidence="3" id="KW-0309">Germination</keyword>
<organism evidence="10 11">
    <name type="scientific">Halobacillus faecis</name>
    <dbReference type="NCBI Taxonomy" id="360184"/>
    <lineage>
        <taxon>Bacteria</taxon>
        <taxon>Bacillati</taxon>
        <taxon>Bacillota</taxon>
        <taxon>Bacilli</taxon>
        <taxon>Bacillales</taxon>
        <taxon>Bacillaceae</taxon>
        <taxon>Halobacillus</taxon>
    </lineage>
</organism>
<dbReference type="RefSeq" id="WP_146818552.1">
    <property type="nucleotide sequence ID" value="NZ_BJYD01000033.1"/>
</dbReference>
<evidence type="ECO:0000259" key="8">
    <source>
        <dbReference type="Pfam" id="PF05504"/>
    </source>
</evidence>
<gene>
    <name evidence="10" type="primary">gerKC</name>
    <name evidence="10" type="ORF">HFA01_34950</name>
</gene>
<dbReference type="PANTHER" id="PTHR35789:SF1">
    <property type="entry name" value="SPORE GERMINATION PROTEIN B3"/>
    <property type="match status" value="1"/>
</dbReference>
<evidence type="ECO:0000256" key="7">
    <source>
        <dbReference type="ARBA" id="ARBA00023288"/>
    </source>
</evidence>
<dbReference type="EMBL" id="BJYD01000033">
    <property type="protein sequence ID" value="GEN55233.1"/>
    <property type="molecule type" value="Genomic_DNA"/>
</dbReference>
<evidence type="ECO:0000256" key="1">
    <source>
        <dbReference type="ARBA" id="ARBA00004635"/>
    </source>
</evidence>
<reference evidence="10 11" key="1">
    <citation type="submission" date="2019-07" db="EMBL/GenBank/DDBJ databases">
        <title>Whole genome shotgun sequence of Halobacillus faecis NBRC 103569.</title>
        <authorList>
            <person name="Hosoyama A."/>
            <person name="Uohara A."/>
            <person name="Ohji S."/>
            <person name="Ichikawa N."/>
        </authorList>
    </citation>
    <scope>NUCLEOTIDE SEQUENCE [LARGE SCALE GENOMIC DNA]</scope>
    <source>
        <strain evidence="10 11">NBRC 103569</strain>
    </source>
</reference>
<keyword evidence="4" id="KW-0732">Signal</keyword>
<dbReference type="Pfam" id="PF05504">
    <property type="entry name" value="Spore_GerAC"/>
    <property type="match status" value="1"/>
</dbReference>
<keyword evidence="11" id="KW-1185">Reference proteome</keyword>
<evidence type="ECO:0000256" key="4">
    <source>
        <dbReference type="ARBA" id="ARBA00022729"/>
    </source>
</evidence>
<dbReference type="GO" id="GO:0016020">
    <property type="term" value="C:membrane"/>
    <property type="evidence" value="ECO:0007669"/>
    <property type="project" value="UniProtKB-SubCell"/>
</dbReference>
<evidence type="ECO:0000256" key="6">
    <source>
        <dbReference type="ARBA" id="ARBA00023139"/>
    </source>
</evidence>
<dbReference type="InterPro" id="IPR046953">
    <property type="entry name" value="Spore_GerAC-like_C"/>
</dbReference>
<dbReference type="PROSITE" id="PS51257">
    <property type="entry name" value="PROKAR_LIPOPROTEIN"/>
    <property type="match status" value="1"/>
</dbReference>
<comment type="subcellular location">
    <subcellularLocation>
        <location evidence="1">Membrane</location>
        <topology evidence="1">Lipid-anchor</topology>
    </subcellularLocation>
</comment>
<feature type="domain" description="Spore germination protein N-terminal" evidence="9">
    <location>
        <begin position="20"/>
        <end position="192"/>
    </location>
</feature>
<evidence type="ECO:0000259" key="9">
    <source>
        <dbReference type="Pfam" id="PF25198"/>
    </source>
</evidence>
<comment type="similarity">
    <text evidence="2">Belongs to the GerABKC lipoprotein family.</text>
</comment>
<dbReference type="Pfam" id="PF25198">
    <property type="entry name" value="Spore_GerAC_N"/>
    <property type="match status" value="1"/>
</dbReference>
<evidence type="ECO:0000313" key="11">
    <source>
        <dbReference type="Proteomes" id="UP000321886"/>
    </source>
</evidence>
<dbReference type="NCBIfam" id="TIGR02887">
    <property type="entry name" value="spore_ger_x_C"/>
    <property type="match status" value="1"/>
</dbReference>
<protein>
    <submittedName>
        <fullName evidence="10">Germination protein</fullName>
    </submittedName>
</protein>
<keyword evidence="7" id="KW-0449">Lipoprotein</keyword>
<feature type="domain" description="Spore germination GerAC-like C-terminal" evidence="8">
    <location>
        <begin position="202"/>
        <end position="370"/>
    </location>
</feature>
<dbReference type="Proteomes" id="UP000321886">
    <property type="component" value="Unassembled WGS sequence"/>
</dbReference>
<evidence type="ECO:0000313" key="10">
    <source>
        <dbReference type="EMBL" id="GEN55233.1"/>
    </source>
</evidence>
<dbReference type="InterPro" id="IPR057336">
    <property type="entry name" value="GerAC_N"/>
</dbReference>
<dbReference type="InterPro" id="IPR008844">
    <property type="entry name" value="Spore_GerAC-like"/>
</dbReference>
<dbReference type="OrthoDB" id="2370124at2"/>
<dbReference type="Gene3D" id="3.30.300.210">
    <property type="entry name" value="Nutrient germinant receptor protein C, domain 3"/>
    <property type="match status" value="1"/>
</dbReference>
<dbReference type="GO" id="GO:0009847">
    <property type="term" value="P:spore germination"/>
    <property type="evidence" value="ECO:0007669"/>
    <property type="project" value="InterPro"/>
</dbReference>
<dbReference type="InterPro" id="IPR038501">
    <property type="entry name" value="Spore_GerAC_C_sf"/>
</dbReference>
<dbReference type="AlphaFoldDB" id="A0A511WXZ9"/>
<evidence type="ECO:0000256" key="5">
    <source>
        <dbReference type="ARBA" id="ARBA00023136"/>
    </source>
</evidence>
<comment type="caution">
    <text evidence="10">The sequence shown here is derived from an EMBL/GenBank/DDBJ whole genome shotgun (WGS) entry which is preliminary data.</text>
</comment>
<proteinExistence type="inferred from homology"/>
<keyword evidence="5" id="KW-0472">Membrane</keyword>
<evidence type="ECO:0000256" key="2">
    <source>
        <dbReference type="ARBA" id="ARBA00007886"/>
    </source>
</evidence>
<accession>A0A511WXZ9</accession>
<name>A0A511WXZ9_9BACI</name>
<evidence type="ECO:0000256" key="3">
    <source>
        <dbReference type="ARBA" id="ARBA00022544"/>
    </source>
</evidence>
<sequence>MKKCFLICMVCTLFLTGCWDEKQFKNVKLVLSLGFDQGEDGEIIQTVSIPTVRRASEGPGSESLQIVSTSANTPLHARDKIDRMISETYDPSKVKVVLLGEDLAKKDVYPILDDMYRNPRSNLNAYLAVVEEGTAKDVISMNHSGATRISNYIGGLLEAAVSSTHATGENLQLLCAELLEPGIDFSVPLLKIEDGGSLLTFNGMGLFHEKAYTGEKIGAEQTTMYMLLQGVKGRVARLTEKIDDNGKDEILDYVTVSIAENDRKMKVENQDGEIAATIHLDLRVKIAEYPSDHLYVKGRIEEISKKLSERLTEESVDIIAQLQEANSDVFGIGRRVKAYHPEVWKELDWSETYPEISITPKVEVEVIQHGIIN</sequence>